<dbReference type="EMBL" id="ABFC01001250">
    <property type="protein sequence ID" value="EFA27593.1"/>
    <property type="molecule type" value="Genomic_DNA"/>
</dbReference>
<organism evidence="1">
    <name type="scientific">Haemophilus influenzae HK1212</name>
    <dbReference type="NCBI Taxonomy" id="456482"/>
    <lineage>
        <taxon>Bacteria</taxon>
        <taxon>Pseudomonadati</taxon>
        <taxon>Pseudomonadota</taxon>
        <taxon>Gammaproteobacteria</taxon>
        <taxon>Pasteurellales</taxon>
        <taxon>Pasteurellaceae</taxon>
        <taxon>Haemophilus</taxon>
    </lineage>
</organism>
<gene>
    <name evidence="1" type="ORF">HAINFHK1212_1367</name>
</gene>
<proteinExistence type="predicted"/>
<comment type="caution">
    <text evidence="1">The sequence shown here is derived from an EMBL/GenBank/DDBJ whole genome shotgun (WGS) entry which is preliminary data.</text>
</comment>
<accession>A0A7G2JVT6</accession>
<dbReference type="AlphaFoldDB" id="A0A7G2JVT6"/>
<sequence>MTNLYNRRSFFNCEFFVVSFDKTPAQRYRHNV</sequence>
<name>A0A7G2JVT6_HAEIF</name>
<evidence type="ECO:0000313" key="1">
    <source>
        <dbReference type="EMBL" id="EFA27593.1"/>
    </source>
</evidence>
<protein>
    <submittedName>
        <fullName evidence="1">Uncharacterized protein</fullName>
    </submittedName>
</protein>
<reference evidence="1" key="1">
    <citation type="journal article" date="2010" name="Genomics">
        <title>Tracing phylogenomic events leading to diversity of Haemophilus influenzae and the emergence of Brazilian Purpuric Fever (BPF)-associated clones.</title>
        <authorList>
            <person name="Papazisi L."/>
            <person name="Ratnayake S."/>
            <person name="Remortel B.G."/>
            <person name="Bock G.R."/>
            <person name="Liang W."/>
            <person name="Saeed A.I."/>
            <person name="Liu J."/>
            <person name="Fleischmann R.D."/>
            <person name="Kilian M."/>
            <person name="Peterson S.N."/>
        </authorList>
    </citation>
    <scope>NUCLEOTIDE SEQUENCE [LARGE SCALE GENOMIC DNA]</scope>
    <source>
        <strain evidence="1">HK1212</strain>
    </source>
</reference>